<feature type="region of interest" description="Disordered" evidence="1">
    <location>
        <begin position="1"/>
        <end position="67"/>
    </location>
</feature>
<feature type="compositionally biased region" description="Polar residues" evidence="1">
    <location>
        <begin position="202"/>
        <end position="221"/>
    </location>
</feature>
<dbReference type="PANTHER" id="PTHR43591:SF103">
    <property type="entry name" value="METHYLTRANSFERASE TYPE 11 DOMAIN-CONTAINING PROTEIN"/>
    <property type="match status" value="1"/>
</dbReference>
<feature type="compositionally biased region" description="Basic and acidic residues" evidence="1">
    <location>
        <begin position="28"/>
        <end position="50"/>
    </location>
</feature>
<evidence type="ECO:0000256" key="1">
    <source>
        <dbReference type="SAM" id="MobiDB-lite"/>
    </source>
</evidence>
<feature type="compositionally biased region" description="Basic and acidic residues" evidence="1">
    <location>
        <begin position="545"/>
        <end position="556"/>
    </location>
</feature>
<dbReference type="SUPFAM" id="SSF53335">
    <property type="entry name" value="S-adenosyl-L-methionine-dependent methyltransferases"/>
    <property type="match status" value="1"/>
</dbReference>
<reference evidence="3 4" key="1">
    <citation type="submission" date="2024-07" db="EMBL/GenBank/DDBJ databases">
        <title>Section-level genome sequencing and comparative genomics of Aspergillus sections Usti and Cavernicolus.</title>
        <authorList>
            <consortium name="Lawrence Berkeley National Laboratory"/>
            <person name="Nybo J.L."/>
            <person name="Vesth T.C."/>
            <person name="Theobald S."/>
            <person name="Frisvad J.C."/>
            <person name="Larsen T.O."/>
            <person name="Kjaerboelling I."/>
            <person name="Rothschild-Mancinelli K."/>
            <person name="Lyhne E.K."/>
            <person name="Kogle M.E."/>
            <person name="Barry K."/>
            <person name="Clum A."/>
            <person name="Na H."/>
            <person name="Ledsgaard L."/>
            <person name="Lin J."/>
            <person name="Lipzen A."/>
            <person name="Kuo A."/>
            <person name="Riley R."/>
            <person name="Mondo S."/>
            <person name="Labutti K."/>
            <person name="Haridas S."/>
            <person name="Pangalinan J."/>
            <person name="Salamov A.A."/>
            <person name="Simmons B.A."/>
            <person name="Magnuson J.K."/>
            <person name="Chen J."/>
            <person name="Drula E."/>
            <person name="Henrissat B."/>
            <person name="Wiebenga A."/>
            <person name="Lubbers R.J."/>
            <person name="Gomes A.C."/>
            <person name="Makela M.R."/>
            <person name="Stajich J."/>
            <person name="Grigoriev I.V."/>
            <person name="Mortensen U.H."/>
            <person name="De Vries R.P."/>
            <person name="Baker S.E."/>
            <person name="Andersen M.R."/>
        </authorList>
    </citation>
    <scope>NUCLEOTIDE SEQUENCE [LARGE SCALE GENOMIC DNA]</scope>
    <source>
        <strain evidence="3 4">CBS 588.65</strain>
    </source>
</reference>
<dbReference type="InterPro" id="IPR029063">
    <property type="entry name" value="SAM-dependent_MTases_sf"/>
</dbReference>
<dbReference type="Gene3D" id="3.40.50.150">
    <property type="entry name" value="Vaccinia Virus protein VP39"/>
    <property type="match status" value="1"/>
</dbReference>
<feature type="region of interest" description="Disordered" evidence="1">
    <location>
        <begin position="324"/>
        <end position="368"/>
    </location>
</feature>
<accession>A0ABR4HR17</accession>
<dbReference type="Pfam" id="PF08241">
    <property type="entry name" value="Methyltransf_11"/>
    <property type="match status" value="1"/>
</dbReference>
<dbReference type="EMBL" id="JBFXLT010000019">
    <property type="protein sequence ID" value="KAL2817197.1"/>
    <property type="molecule type" value="Genomic_DNA"/>
</dbReference>
<feature type="compositionally biased region" description="Low complexity" evidence="1">
    <location>
        <begin position="122"/>
        <end position="133"/>
    </location>
</feature>
<sequence length="993" mass="110441">MAEPGRPATARYPPSRQARGTRLNTIIEDSRETQFADKTGRSPTDNERKGPAPRPAPQLRLRTAGLSAPSALGKRLFSPLSAGSVSSCSDVDWQNQMRNFDDLYDATDDDESDFSDECMSYSSTRPTSLSTPTTRRDSLTSPGTRKRLPTLTIPSSNMWPSLHGTVKSSPIPPTPPPKIPVSPLALSLLARSVPAMHATPSLDGSVSSDQVSNISTPSTPDLRSLPDTEWNTHEIHVLPDPDDDPDRDIANELSEDVPSIELAIESADDDWRRFLGEFPRIPGQTTPTADKLEFEPVREDTPSDRGVSLPEGALATLQFIPLEGTPEPWSETSEDDEEMWQLSAPSGPRRLEEDTPVSEQSEYSFSGLSIPSPGGFFNSLGSRARHTWSLPKFNQPPTSATAERFYNLPFPRAEGEIVERVLDLPERSNEEQLTAIYAPPTAIRIPESPAHPPTEGSMSPVSEAVHEISRPVTTYDPDEQDEAYAEELQQKALSSLDRTSVWLAAQASYLAALRETNPVNKLEEVDDEPTDAPDVKSPQQTSPQIERKQSVRESVRASEAVPDAPSSLPGLLASKDSIYWRGFQFLLDQSRNRDTFVHRSTRFDAVQSTRLGLSDLHNNCLMGNYQLIMPKRPAYSGPFSQAPRNSILPTVLAEKAQFSMIEKEQLVLSQISQPMWAMEAMRYLYGGNLVASPVRERLSKRSSSKTGTQKPKRRQIRVLDLGGHATAEWAWHLAHDYPSVKVYTAYTDHQQVNKAIKGPPNHKHIQVSSLWKLPFPDNKFDVISARSLPAFLKTERPAGETLDEYDLCLRECHRCLKPGGFLEFFVMDAEISRAGPYASATSIEFSFNLKIRGYDPVPTRLFLGRLRKQNFVGIKRGWICLPMGTEPQKPQPLRETPDPRVKSMIEEYEAVQGPLGSTADVASVTGLLGGWVWEQWLLKLQMEMGRDKSKLLEGIGSVFDEGRKNGSRWTCLSGWAMKPVRASKTPSERPRIE</sequence>
<evidence type="ECO:0000313" key="3">
    <source>
        <dbReference type="EMBL" id="KAL2817197.1"/>
    </source>
</evidence>
<dbReference type="Proteomes" id="UP001610334">
    <property type="component" value="Unassembled WGS sequence"/>
</dbReference>
<evidence type="ECO:0000313" key="4">
    <source>
        <dbReference type="Proteomes" id="UP001610334"/>
    </source>
</evidence>
<organism evidence="3 4">
    <name type="scientific">Aspergillus granulosus</name>
    <dbReference type="NCBI Taxonomy" id="176169"/>
    <lineage>
        <taxon>Eukaryota</taxon>
        <taxon>Fungi</taxon>
        <taxon>Dikarya</taxon>
        <taxon>Ascomycota</taxon>
        <taxon>Pezizomycotina</taxon>
        <taxon>Eurotiomycetes</taxon>
        <taxon>Eurotiomycetidae</taxon>
        <taxon>Eurotiales</taxon>
        <taxon>Aspergillaceae</taxon>
        <taxon>Aspergillus</taxon>
        <taxon>Aspergillus subgen. Nidulantes</taxon>
    </lineage>
</organism>
<feature type="region of interest" description="Disordered" evidence="1">
    <location>
        <begin position="200"/>
        <end position="227"/>
    </location>
</feature>
<proteinExistence type="predicted"/>
<feature type="region of interest" description="Disordered" evidence="1">
    <location>
        <begin position="114"/>
        <end position="178"/>
    </location>
</feature>
<gene>
    <name evidence="3" type="ORF">BJX63DRAFT_118251</name>
</gene>
<evidence type="ECO:0000259" key="2">
    <source>
        <dbReference type="Pfam" id="PF08241"/>
    </source>
</evidence>
<feature type="compositionally biased region" description="Polar residues" evidence="1">
    <location>
        <begin position="357"/>
        <end position="368"/>
    </location>
</feature>
<dbReference type="InterPro" id="IPR013216">
    <property type="entry name" value="Methyltransf_11"/>
</dbReference>
<dbReference type="PANTHER" id="PTHR43591">
    <property type="entry name" value="METHYLTRANSFERASE"/>
    <property type="match status" value="1"/>
</dbReference>
<feature type="domain" description="Methyltransferase type 11" evidence="2">
    <location>
        <begin position="741"/>
        <end position="822"/>
    </location>
</feature>
<dbReference type="CDD" id="cd02440">
    <property type="entry name" value="AdoMet_MTases"/>
    <property type="match status" value="1"/>
</dbReference>
<protein>
    <recommendedName>
        <fullName evidence="2">Methyltransferase type 11 domain-containing protein</fullName>
    </recommendedName>
</protein>
<comment type="caution">
    <text evidence="3">The sequence shown here is derived from an EMBL/GenBank/DDBJ whole genome shotgun (WGS) entry which is preliminary data.</text>
</comment>
<keyword evidence="4" id="KW-1185">Reference proteome</keyword>
<feature type="region of interest" description="Disordered" evidence="1">
    <location>
        <begin position="524"/>
        <end position="567"/>
    </location>
</feature>
<name>A0ABR4HR17_9EURO</name>